<evidence type="ECO:0000259" key="9">
    <source>
        <dbReference type="PROSITE" id="PS50994"/>
    </source>
</evidence>
<evidence type="ECO:0000256" key="1">
    <source>
        <dbReference type="ARBA" id="ARBA00012493"/>
    </source>
</evidence>
<evidence type="ECO:0000313" key="10">
    <source>
        <dbReference type="EMBL" id="GFX87939.1"/>
    </source>
</evidence>
<organism evidence="10 11">
    <name type="scientific">Trichonephila clavipes</name>
    <name type="common">Golden silk orbweaver</name>
    <name type="synonym">Nephila clavipes</name>
    <dbReference type="NCBI Taxonomy" id="2585209"/>
    <lineage>
        <taxon>Eukaryota</taxon>
        <taxon>Metazoa</taxon>
        <taxon>Ecdysozoa</taxon>
        <taxon>Arthropoda</taxon>
        <taxon>Chelicerata</taxon>
        <taxon>Arachnida</taxon>
        <taxon>Araneae</taxon>
        <taxon>Araneomorphae</taxon>
        <taxon>Entelegynae</taxon>
        <taxon>Araneoidea</taxon>
        <taxon>Nephilidae</taxon>
        <taxon>Trichonephila</taxon>
    </lineage>
</organism>
<dbReference type="EMBL" id="BMAU01021040">
    <property type="protein sequence ID" value="GFX87939.1"/>
    <property type="molecule type" value="Genomic_DNA"/>
</dbReference>
<dbReference type="GO" id="GO:0016787">
    <property type="term" value="F:hydrolase activity"/>
    <property type="evidence" value="ECO:0007669"/>
    <property type="project" value="UniProtKB-KW"/>
</dbReference>
<evidence type="ECO:0000256" key="2">
    <source>
        <dbReference type="ARBA" id="ARBA00022679"/>
    </source>
</evidence>
<dbReference type="InterPro" id="IPR043128">
    <property type="entry name" value="Rev_trsase/Diguanyl_cyclase"/>
</dbReference>
<sequence length="685" mass="78937">MPFGLSTCPSTFMRYINAIFGHLISKSIVLPYMDDVVIPVANESQALEYLKIVLEVACDYGLEINFKKCQFLRNTIDFLGHIIENGRLFPSPSKTEAVINYPDLKNTKDVRRFLGLTGYFRKFLPSYSTIAKPLSDLLRKDSLFQFYAEQQTAFQKLKYLLSQQPVLSIFNQNSPTDIHTDVSIDGLGAVLFQKSIHDNQFPPVFYMSKKTSDHERKYTSFELEVLAVVEALKKFRFYVLGTSFKIITDCDALVKTLSKKELNPRIARWALYLQEFNYTIEHRTGSKMAHVDALSRPPHCMLIQNSVHLQFLKAQQADDQITAIKTLLETTPHDNYIASIIKTAHERGHFTVLRIQDLVSKDFYILRLKDKVEKFIQNCVTCILTNRKRGKQDGTLNPIEKNDLPLHTFHLDHLGPLATTSKKHKHVLAVIDAFSKFTWLYPTRSTDAAEAINRLENQRHVFGNPYRIITDKGSAFTSSAFEDYCKKQNILHICITTGLSRSNGQIEKQNSTIIAVLSKLSVDDPEKWYSHVPHLQEILNSTFQRSIKMTPFELLFGTNMKSCQVIEIVELLNDEITAQFPEQRDALRQDAKKQIYKVQDENRRTYNLRRRQAHKYQLHDLVAIKRSQFDPGLKLKQKYLGPYKVTKVKHNDTYDVEKCDFVDGPSKTSTCAEFMKLWLSQTNST</sequence>
<dbReference type="PANTHER" id="PTHR37984:SF5">
    <property type="entry name" value="PROTEIN NYNRIN-LIKE"/>
    <property type="match status" value="1"/>
</dbReference>
<dbReference type="Pfam" id="PF17917">
    <property type="entry name" value="RT_RNaseH"/>
    <property type="match status" value="1"/>
</dbReference>
<evidence type="ECO:0000256" key="6">
    <source>
        <dbReference type="ARBA" id="ARBA00022801"/>
    </source>
</evidence>
<dbReference type="Pfam" id="PF17921">
    <property type="entry name" value="Integrase_H2C2"/>
    <property type="match status" value="1"/>
</dbReference>
<dbReference type="GO" id="GO:0042575">
    <property type="term" value="C:DNA polymerase complex"/>
    <property type="evidence" value="ECO:0007669"/>
    <property type="project" value="UniProtKB-ARBA"/>
</dbReference>
<dbReference type="Gene3D" id="3.30.70.270">
    <property type="match status" value="2"/>
</dbReference>
<dbReference type="Proteomes" id="UP000887159">
    <property type="component" value="Unassembled WGS sequence"/>
</dbReference>
<feature type="domain" description="Reverse transcriptase" evidence="8">
    <location>
        <begin position="1"/>
        <end position="83"/>
    </location>
</feature>
<dbReference type="Gene3D" id="1.10.340.70">
    <property type="match status" value="1"/>
</dbReference>
<dbReference type="Pfam" id="PF00665">
    <property type="entry name" value="rve"/>
    <property type="match status" value="1"/>
</dbReference>
<dbReference type="InterPro" id="IPR000477">
    <property type="entry name" value="RT_dom"/>
</dbReference>
<keyword evidence="7" id="KW-0695">RNA-directed DNA polymerase</keyword>
<dbReference type="PROSITE" id="PS50994">
    <property type="entry name" value="INTEGRASE"/>
    <property type="match status" value="1"/>
</dbReference>
<dbReference type="InterPro" id="IPR036397">
    <property type="entry name" value="RNaseH_sf"/>
</dbReference>
<dbReference type="InterPro" id="IPR050951">
    <property type="entry name" value="Retrovirus_Pol_polyprotein"/>
</dbReference>
<dbReference type="InterPro" id="IPR041588">
    <property type="entry name" value="Integrase_H2C2"/>
</dbReference>
<dbReference type="FunFam" id="3.30.70.270:FF:000020">
    <property type="entry name" value="Transposon Tf2-6 polyprotein-like Protein"/>
    <property type="match status" value="1"/>
</dbReference>
<dbReference type="GO" id="GO:0015074">
    <property type="term" value="P:DNA integration"/>
    <property type="evidence" value="ECO:0007669"/>
    <property type="project" value="InterPro"/>
</dbReference>
<dbReference type="Gene3D" id="3.10.20.370">
    <property type="match status" value="1"/>
</dbReference>
<keyword evidence="4" id="KW-0540">Nuclease</keyword>
<comment type="caution">
    <text evidence="10">The sequence shown here is derived from an EMBL/GenBank/DDBJ whole genome shotgun (WGS) entry which is preliminary data.</text>
</comment>
<gene>
    <name evidence="10" type="primary">Tf2-9</name>
    <name evidence="10" type="ORF">TNCV_4374041</name>
</gene>
<evidence type="ECO:0000256" key="4">
    <source>
        <dbReference type="ARBA" id="ARBA00022722"/>
    </source>
</evidence>
<dbReference type="GO" id="GO:0004519">
    <property type="term" value="F:endonuclease activity"/>
    <property type="evidence" value="ECO:0007669"/>
    <property type="project" value="UniProtKB-KW"/>
</dbReference>
<protein>
    <recommendedName>
        <fullName evidence="1">RNA-directed DNA polymerase</fullName>
        <ecNumber evidence="1">2.7.7.49</ecNumber>
    </recommendedName>
</protein>
<dbReference type="SUPFAM" id="SSF56672">
    <property type="entry name" value="DNA/RNA polymerases"/>
    <property type="match status" value="1"/>
</dbReference>
<dbReference type="PROSITE" id="PS50878">
    <property type="entry name" value="RT_POL"/>
    <property type="match status" value="1"/>
</dbReference>
<reference evidence="10" key="1">
    <citation type="submission" date="2020-08" db="EMBL/GenBank/DDBJ databases">
        <title>Multicomponent nature underlies the extraordinary mechanical properties of spider dragline silk.</title>
        <authorList>
            <person name="Kono N."/>
            <person name="Nakamura H."/>
            <person name="Mori M."/>
            <person name="Yoshida Y."/>
            <person name="Ohtoshi R."/>
            <person name="Malay A.D."/>
            <person name="Moran D.A.P."/>
            <person name="Tomita M."/>
            <person name="Numata K."/>
            <person name="Arakawa K."/>
        </authorList>
    </citation>
    <scope>NUCLEOTIDE SEQUENCE</scope>
</reference>
<accession>A0A8X6R9E9</accession>
<dbReference type="GO" id="GO:0003676">
    <property type="term" value="F:nucleic acid binding"/>
    <property type="evidence" value="ECO:0007669"/>
    <property type="project" value="InterPro"/>
</dbReference>
<evidence type="ECO:0000256" key="5">
    <source>
        <dbReference type="ARBA" id="ARBA00022759"/>
    </source>
</evidence>
<dbReference type="InterPro" id="IPR012337">
    <property type="entry name" value="RNaseH-like_sf"/>
</dbReference>
<dbReference type="PANTHER" id="PTHR37984">
    <property type="entry name" value="PROTEIN CBG26694"/>
    <property type="match status" value="1"/>
</dbReference>
<keyword evidence="5" id="KW-0255">Endonuclease</keyword>
<proteinExistence type="predicted"/>
<dbReference type="InterPro" id="IPR043502">
    <property type="entry name" value="DNA/RNA_pol_sf"/>
</dbReference>
<dbReference type="GO" id="GO:0003964">
    <property type="term" value="F:RNA-directed DNA polymerase activity"/>
    <property type="evidence" value="ECO:0007669"/>
    <property type="project" value="UniProtKB-KW"/>
</dbReference>
<evidence type="ECO:0000259" key="8">
    <source>
        <dbReference type="PROSITE" id="PS50878"/>
    </source>
</evidence>
<evidence type="ECO:0000313" key="11">
    <source>
        <dbReference type="Proteomes" id="UP000887159"/>
    </source>
</evidence>
<dbReference type="EC" id="2.7.7.49" evidence="1"/>
<evidence type="ECO:0000256" key="7">
    <source>
        <dbReference type="ARBA" id="ARBA00022918"/>
    </source>
</evidence>
<feature type="domain" description="Integrase catalytic" evidence="9">
    <location>
        <begin position="401"/>
        <end position="559"/>
    </location>
</feature>
<evidence type="ECO:0000256" key="3">
    <source>
        <dbReference type="ARBA" id="ARBA00022695"/>
    </source>
</evidence>
<dbReference type="Pfam" id="PF00078">
    <property type="entry name" value="RVT_1"/>
    <property type="match status" value="1"/>
</dbReference>
<dbReference type="SUPFAM" id="SSF53098">
    <property type="entry name" value="Ribonuclease H-like"/>
    <property type="match status" value="1"/>
</dbReference>
<keyword evidence="3" id="KW-0548">Nucleotidyltransferase</keyword>
<dbReference type="InterPro" id="IPR001584">
    <property type="entry name" value="Integrase_cat-core"/>
</dbReference>
<dbReference type="CDD" id="cd09274">
    <property type="entry name" value="RNase_HI_RT_Ty3"/>
    <property type="match status" value="1"/>
</dbReference>
<dbReference type="InterPro" id="IPR041373">
    <property type="entry name" value="RT_RNaseH"/>
</dbReference>
<keyword evidence="2" id="KW-0808">Transferase</keyword>
<dbReference type="Gene3D" id="3.30.420.10">
    <property type="entry name" value="Ribonuclease H-like superfamily/Ribonuclease H"/>
    <property type="match status" value="1"/>
</dbReference>
<name>A0A8X6R9E9_TRICX</name>
<dbReference type="AlphaFoldDB" id="A0A8X6R9E9"/>
<keyword evidence="11" id="KW-1185">Reference proteome</keyword>
<keyword evidence="6" id="KW-0378">Hydrolase</keyword>